<evidence type="ECO:0000256" key="2">
    <source>
        <dbReference type="ARBA" id="ARBA00022801"/>
    </source>
</evidence>
<dbReference type="AlphaFoldDB" id="A0A9D9HLP8"/>
<keyword evidence="3" id="KW-0326">Glycosidase</keyword>
<proteinExistence type="inferred from homology"/>
<keyword evidence="5" id="KW-1133">Transmembrane helix</keyword>
<dbReference type="GO" id="GO:0016052">
    <property type="term" value="P:carbohydrate catabolic process"/>
    <property type="evidence" value="ECO:0007669"/>
    <property type="project" value="TreeGrafter"/>
</dbReference>
<reference evidence="6" key="1">
    <citation type="submission" date="2020-10" db="EMBL/GenBank/DDBJ databases">
        <authorList>
            <person name="Gilroy R."/>
        </authorList>
    </citation>
    <scope>NUCLEOTIDE SEQUENCE</scope>
    <source>
        <strain evidence="6">B1-3475</strain>
    </source>
</reference>
<evidence type="ECO:0000313" key="6">
    <source>
        <dbReference type="EMBL" id="MBO8456133.1"/>
    </source>
</evidence>
<evidence type="ECO:0000256" key="4">
    <source>
        <dbReference type="SAM" id="MobiDB-lite"/>
    </source>
</evidence>
<dbReference type="Pfam" id="PF01183">
    <property type="entry name" value="Glyco_hydro_25"/>
    <property type="match status" value="1"/>
</dbReference>
<accession>A0A9D9HLP8</accession>
<keyword evidence="5" id="KW-0472">Membrane</keyword>
<comment type="caution">
    <text evidence="6">The sequence shown here is derived from an EMBL/GenBank/DDBJ whole genome shotgun (WGS) entry which is preliminary data.</text>
</comment>
<organism evidence="6 7">
    <name type="scientific">Candidatus Cryptobacteroides intestinigallinarum</name>
    <dbReference type="NCBI Taxonomy" id="2840767"/>
    <lineage>
        <taxon>Bacteria</taxon>
        <taxon>Pseudomonadati</taxon>
        <taxon>Bacteroidota</taxon>
        <taxon>Bacteroidia</taxon>
        <taxon>Bacteroidales</taxon>
        <taxon>Candidatus Cryptobacteroides</taxon>
    </lineage>
</organism>
<dbReference type="PROSITE" id="PS51904">
    <property type="entry name" value="GLYCOSYL_HYDROL_F25_2"/>
    <property type="match status" value="1"/>
</dbReference>
<feature type="compositionally biased region" description="Basic and acidic residues" evidence="4">
    <location>
        <begin position="1"/>
        <end position="16"/>
    </location>
</feature>
<dbReference type="PANTHER" id="PTHR34135">
    <property type="entry name" value="LYSOZYME"/>
    <property type="match status" value="1"/>
</dbReference>
<keyword evidence="2" id="KW-0378">Hydrolase</keyword>
<evidence type="ECO:0000256" key="5">
    <source>
        <dbReference type="SAM" id="Phobius"/>
    </source>
</evidence>
<evidence type="ECO:0008006" key="8">
    <source>
        <dbReference type="Google" id="ProtNLM"/>
    </source>
</evidence>
<dbReference type="InterPro" id="IPR018077">
    <property type="entry name" value="Glyco_hydro_fam25_subgr"/>
</dbReference>
<dbReference type="GO" id="GO:0016998">
    <property type="term" value="P:cell wall macromolecule catabolic process"/>
    <property type="evidence" value="ECO:0007669"/>
    <property type="project" value="InterPro"/>
</dbReference>
<name>A0A9D9HLP8_9BACT</name>
<dbReference type="EMBL" id="JADIMK010000073">
    <property type="protein sequence ID" value="MBO8456133.1"/>
    <property type="molecule type" value="Genomic_DNA"/>
</dbReference>
<keyword evidence="5" id="KW-0812">Transmembrane</keyword>
<feature type="transmembrane region" description="Helical" evidence="5">
    <location>
        <begin position="101"/>
        <end position="121"/>
    </location>
</feature>
<dbReference type="PANTHER" id="PTHR34135:SF2">
    <property type="entry name" value="LYSOZYME"/>
    <property type="match status" value="1"/>
</dbReference>
<gene>
    <name evidence="6" type="ORF">IAC08_07000</name>
</gene>
<sequence length="367" mass="40685">MAETPENKEEKEEQPRARKASAGTRRTSSGTGARKATGKTAGRAVGRTSGKAAGRAVGRTSGKADGKTAGSPSGRRPVRRQVNGTARKQVKSASGKKRRHIKLYVCAFVFVLAIGTALYHANRLSVEYFGTPLSLDVIRSQIRAMRSGEHLPAGDWVYGIDISHHQLYVNWDDLKIYVDENGRTVRDKSESVASEDVDFVFMKATEGVSYRDGKFSTRWKNAGKTTIRRGAYHFFRPGKNVAAQVKNYIDHVGPLSENDLPPVLDIEQTDGCTPAIVNARALEWLKAVERHYGRTPIIYANPEFMRNVLDKELLSSYTIWVAHYRVARPFCKGWTFWQFTDRGHVAGVGVGGVDMNVCPASVFYSMP</sequence>
<evidence type="ECO:0000256" key="3">
    <source>
        <dbReference type="ARBA" id="ARBA00023295"/>
    </source>
</evidence>
<dbReference type="SUPFAM" id="SSF51445">
    <property type="entry name" value="(Trans)glycosidases"/>
    <property type="match status" value="1"/>
</dbReference>
<evidence type="ECO:0000313" key="7">
    <source>
        <dbReference type="Proteomes" id="UP000823617"/>
    </source>
</evidence>
<comment type="similarity">
    <text evidence="1">Belongs to the glycosyl hydrolase 25 family.</text>
</comment>
<dbReference type="InterPro" id="IPR017853">
    <property type="entry name" value="GH"/>
</dbReference>
<dbReference type="Proteomes" id="UP000823617">
    <property type="component" value="Unassembled WGS sequence"/>
</dbReference>
<dbReference type="InterPro" id="IPR002053">
    <property type="entry name" value="Glyco_hydro_25"/>
</dbReference>
<dbReference type="Gene3D" id="3.20.20.80">
    <property type="entry name" value="Glycosidases"/>
    <property type="match status" value="1"/>
</dbReference>
<dbReference type="SMART" id="SM00641">
    <property type="entry name" value="Glyco_25"/>
    <property type="match status" value="1"/>
</dbReference>
<reference evidence="6" key="2">
    <citation type="journal article" date="2021" name="PeerJ">
        <title>Extensive microbial diversity within the chicken gut microbiome revealed by metagenomics and culture.</title>
        <authorList>
            <person name="Gilroy R."/>
            <person name="Ravi A."/>
            <person name="Getino M."/>
            <person name="Pursley I."/>
            <person name="Horton D.L."/>
            <person name="Alikhan N.F."/>
            <person name="Baker D."/>
            <person name="Gharbi K."/>
            <person name="Hall N."/>
            <person name="Watson M."/>
            <person name="Adriaenssens E.M."/>
            <person name="Foster-Nyarko E."/>
            <person name="Jarju S."/>
            <person name="Secka A."/>
            <person name="Antonio M."/>
            <person name="Oren A."/>
            <person name="Chaudhuri R.R."/>
            <person name="La Ragione R."/>
            <person name="Hildebrand F."/>
            <person name="Pallen M.J."/>
        </authorList>
    </citation>
    <scope>NUCLEOTIDE SEQUENCE</scope>
    <source>
        <strain evidence="6">B1-3475</strain>
    </source>
</reference>
<protein>
    <recommendedName>
        <fullName evidence="8">Lysozyme</fullName>
    </recommendedName>
</protein>
<dbReference type="GO" id="GO:0009253">
    <property type="term" value="P:peptidoglycan catabolic process"/>
    <property type="evidence" value="ECO:0007669"/>
    <property type="project" value="InterPro"/>
</dbReference>
<feature type="region of interest" description="Disordered" evidence="4">
    <location>
        <begin position="1"/>
        <end position="94"/>
    </location>
</feature>
<evidence type="ECO:0000256" key="1">
    <source>
        <dbReference type="ARBA" id="ARBA00010646"/>
    </source>
</evidence>
<dbReference type="GO" id="GO:0003796">
    <property type="term" value="F:lysozyme activity"/>
    <property type="evidence" value="ECO:0007669"/>
    <property type="project" value="InterPro"/>
</dbReference>